<feature type="transmembrane region" description="Helical" evidence="1">
    <location>
        <begin position="12"/>
        <end position="30"/>
    </location>
</feature>
<feature type="transmembrane region" description="Helical" evidence="1">
    <location>
        <begin position="213"/>
        <end position="232"/>
    </location>
</feature>
<feature type="transmembrane region" description="Helical" evidence="1">
    <location>
        <begin position="67"/>
        <end position="84"/>
    </location>
</feature>
<reference evidence="2" key="1">
    <citation type="journal article" date="2019" name="PLoS Negl. Trop. Dis.">
        <title>Revisiting the worldwide diversity of Leptospira species in the environment.</title>
        <authorList>
            <person name="Vincent A.T."/>
            <person name="Schiettekatte O."/>
            <person name="Bourhy P."/>
            <person name="Veyrier F.J."/>
            <person name="Picardeau M."/>
        </authorList>
    </citation>
    <scope>NUCLEOTIDE SEQUENCE [LARGE SCALE GENOMIC DNA]</scope>
    <source>
        <strain evidence="2">201702476</strain>
    </source>
</reference>
<evidence type="ECO:0000313" key="2">
    <source>
        <dbReference type="EMBL" id="TGL57984.1"/>
    </source>
</evidence>
<feature type="transmembrane region" description="Helical" evidence="1">
    <location>
        <begin position="175"/>
        <end position="193"/>
    </location>
</feature>
<feature type="transmembrane region" description="Helical" evidence="1">
    <location>
        <begin position="36"/>
        <end position="55"/>
    </location>
</feature>
<dbReference type="Proteomes" id="UP000297693">
    <property type="component" value="Unassembled WGS sequence"/>
</dbReference>
<keyword evidence="1" id="KW-0812">Transmembrane</keyword>
<gene>
    <name evidence="2" type="ORF">EHQ58_11325</name>
</gene>
<dbReference type="EMBL" id="RQGD01000034">
    <property type="protein sequence ID" value="TGL57984.1"/>
    <property type="molecule type" value="Genomic_DNA"/>
</dbReference>
<feature type="transmembrane region" description="Helical" evidence="1">
    <location>
        <begin position="422"/>
        <end position="444"/>
    </location>
</feature>
<evidence type="ECO:0000256" key="1">
    <source>
        <dbReference type="SAM" id="Phobius"/>
    </source>
</evidence>
<feature type="transmembrane region" description="Helical" evidence="1">
    <location>
        <begin position="369"/>
        <end position="387"/>
    </location>
</feature>
<keyword evidence="1" id="KW-1133">Transmembrane helix</keyword>
<keyword evidence="3" id="KW-1185">Reference proteome</keyword>
<sequence>MGILYRSLFSFNFFLLCFQFIAIGISQVGFDFPTKIIFAFFFSILFSKILLSRFLKKLKPANSGNPLLVFTLSAALTYIFGGRINPGFFDGHCPTNLIHLTSQIMDQRFPVSFTGFPEFPANYHQGFILYSGLLAKSLHLSAVDGIYFSFLFFVFNLNLLILTTVNILNPGRLGIFFVSILLLTASSFPRNGFIQNYGELQGWYEYIHLLEYFSSNSWPLGYITPVLLVFLFSKGIFNRNFRFIFIAFCLVMFQITANASVFSVFLLILFVTLVVSLLYEQKVVFSRYTIIELSKYIFFLLLALLLSKVVPSATMSGPEYDPVQILVFNKSWESILEYFRLSGPLVFIYSFLLISLLRKNIKISSIYKIVSFGICFGFPLLFTFKQINEWDNLHKFALMSIFVSVINLPLSNWENKKTKSILMVLLILLISFGFSISILINLYLTRSNFRDIFSIRVENLELSEEAKYFQNKKEKSKTSRGNQDFTIYPLFPVDSCTPEAVWACYSKVFVRGVYHPNFLVNDALEEESLGSAKKYMDLIQSGEMKEICQSGKMFLLKKDQKYDILNRQFLKEFKQCYRAKVTEFSAYILIETD</sequence>
<dbReference type="RefSeq" id="WP_135624002.1">
    <property type="nucleotide sequence ID" value="NZ_RQGD01000034.1"/>
</dbReference>
<dbReference type="AlphaFoldDB" id="A0A4R9JZ34"/>
<feature type="transmembrane region" description="Helical" evidence="1">
    <location>
        <begin position="146"/>
        <end position="168"/>
    </location>
</feature>
<accession>A0A4R9JZ34</accession>
<comment type="caution">
    <text evidence="2">The sequence shown here is derived from an EMBL/GenBank/DDBJ whole genome shotgun (WGS) entry which is preliminary data.</text>
</comment>
<feature type="transmembrane region" description="Helical" evidence="1">
    <location>
        <begin position="338"/>
        <end position="357"/>
    </location>
</feature>
<feature type="transmembrane region" description="Helical" evidence="1">
    <location>
        <begin position="261"/>
        <end position="279"/>
    </location>
</feature>
<evidence type="ECO:0000313" key="3">
    <source>
        <dbReference type="Proteomes" id="UP000297693"/>
    </source>
</evidence>
<organism evidence="2 3">
    <name type="scientific">Leptospira ognonensis</name>
    <dbReference type="NCBI Taxonomy" id="2484945"/>
    <lineage>
        <taxon>Bacteria</taxon>
        <taxon>Pseudomonadati</taxon>
        <taxon>Spirochaetota</taxon>
        <taxon>Spirochaetia</taxon>
        <taxon>Leptospirales</taxon>
        <taxon>Leptospiraceae</taxon>
        <taxon>Leptospira</taxon>
    </lineage>
</organism>
<protein>
    <submittedName>
        <fullName evidence="2">Uncharacterized protein</fullName>
    </submittedName>
</protein>
<keyword evidence="1" id="KW-0472">Membrane</keyword>
<feature type="transmembrane region" description="Helical" evidence="1">
    <location>
        <begin position="291"/>
        <end position="310"/>
    </location>
</feature>
<feature type="transmembrane region" description="Helical" evidence="1">
    <location>
        <begin position="393"/>
        <end position="410"/>
    </location>
</feature>
<feature type="transmembrane region" description="Helical" evidence="1">
    <location>
        <begin position="239"/>
        <end position="255"/>
    </location>
</feature>
<proteinExistence type="predicted"/>
<name>A0A4R9JZ34_9LEPT</name>